<dbReference type="InterPro" id="IPR051589">
    <property type="entry name" value="Sialate-O-sulfotransferase"/>
</dbReference>
<evidence type="ECO:0000256" key="2">
    <source>
        <dbReference type="SAM" id="Phobius"/>
    </source>
</evidence>
<dbReference type="Proteomes" id="UP000011014">
    <property type="component" value="Unassembled WGS sequence"/>
</dbReference>
<dbReference type="EMBL" id="FN654734">
    <property type="protein sequence ID" value="CBY36181.1"/>
    <property type="molecule type" value="Genomic_DNA"/>
</dbReference>
<comment type="similarity">
    <text evidence="1">Belongs to the WSCD family.</text>
</comment>
<name>E4YL20_OIKDI</name>
<dbReference type="PANTHER" id="PTHR45964">
    <property type="entry name" value="WSCD FAMILY MEMBER CG9164"/>
    <property type="match status" value="1"/>
</dbReference>
<keyword evidence="2" id="KW-0812">Transmembrane</keyword>
<protein>
    <recommendedName>
        <fullName evidence="4">Sulfotransferase</fullName>
    </recommendedName>
</protein>
<sequence length="326" mass="37619">MNGRYIFLGVTIIPFYILIAVVSVHKINKLAIFEIGDSQENIGAQENSSFGESELIEDIYECSKDVKIGELGQFKQIYIISSKGSGNTWTRQLLQSLTGFYAGGVYHEISADLDTDELYEQSPFPGEHFSPDSGMVLGIKSHNTRGAKVADAAVLVMRNPYDMLKAEFTRRTSQRQTGDGQSAHTGTVSVDLFRSDKWRHFVVNTAKYWKKFYKEMIEILTSRGKKFHILYFDALKKDKIAEMKTFYAFLQEEAGENFKVENVEERLKCIADQNLDKYKRKKQEIDFDLFLSDEIELINLFIEEYKEFFDQKGIRYPSEIIDAWLK</sequence>
<dbReference type="Gene3D" id="3.40.50.300">
    <property type="entry name" value="P-loop containing nucleotide triphosphate hydrolases"/>
    <property type="match status" value="1"/>
</dbReference>
<dbReference type="PANTHER" id="PTHR45964:SF5">
    <property type="entry name" value="WSCD FAMILY MEMBER CG9164"/>
    <property type="match status" value="1"/>
</dbReference>
<evidence type="ECO:0008006" key="4">
    <source>
        <dbReference type="Google" id="ProtNLM"/>
    </source>
</evidence>
<feature type="transmembrane region" description="Helical" evidence="2">
    <location>
        <begin position="6"/>
        <end position="24"/>
    </location>
</feature>
<evidence type="ECO:0000313" key="3">
    <source>
        <dbReference type="EMBL" id="CBY36181.1"/>
    </source>
</evidence>
<accession>E4YL20</accession>
<dbReference type="AlphaFoldDB" id="E4YL20"/>
<keyword evidence="2" id="KW-1133">Transmembrane helix</keyword>
<keyword evidence="2" id="KW-0472">Membrane</keyword>
<proteinExistence type="inferred from homology"/>
<dbReference type="SUPFAM" id="SSF52540">
    <property type="entry name" value="P-loop containing nucleoside triphosphate hydrolases"/>
    <property type="match status" value="1"/>
</dbReference>
<reference evidence="3" key="1">
    <citation type="journal article" date="2010" name="Science">
        <title>Plasticity of animal genome architecture unmasked by rapid evolution of a pelagic tunicate.</title>
        <authorList>
            <person name="Denoeud F."/>
            <person name="Henriet S."/>
            <person name="Mungpakdee S."/>
            <person name="Aury J.M."/>
            <person name="Da Silva C."/>
            <person name="Brinkmann H."/>
            <person name="Mikhaleva J."/>
            <person name="Olsen L.C."/>
            <person name="Jubin C."/>
            <person name="Canestro C."/>
            <person name="Bouquet J.M."/>
            <person name="Danks G."/>
            <person name="Poulain J."/>
            <person name="Campsteijn C."/>
            <person name="Adamski M."/>
            <person name="Cross I."/>
            <person name="Yadetie F."/>
            <person name="Muffato M."/>
            <person name="Louis A."/>
            <person name="Butcher S."/>
            <person name="Tsagkogeorga G."/>
            <person name="Konrad A."/>
            <person name="Singh S."/>
            <person name="Jensen M.F."/>
            <person name="Cong E.H."/>
            <person name="Eikeseth-Otteraa H."/>
            <person name="Noel B."/>
            <person name="Anthouard V."/>
            <person name="Porcel B.M."/>
            <person name="Kachouri-Lafond R."/>
            <person name="Nishino A."/>
            <person name="Ugolini M."/>
            <person name="Chourrout P."/>
            <person name="Nishida H."/>
            <person name="Aasland R."/>
            <person name="Huzurbazar S."/>
            <person name="Westhof E."/>
            <person name="Delsuc F."/>
            <person name="Lehrach H."/>
            <person name="Reinhardt R."/>
            <person name="Weissenbach J."/>
            <person name="Roy S.W."/>
            <person name="Artiguenave F."/>
            <person name="Postlethwait J.H."/>
            <person name="Manak J.R."/>
            <person name="Thompson E.M."/>
            <person name="Jaillon O."/>
            <person name="Du Pasquier L."/>
            <person name="Boudinot P."/>
            <person name="Liberles D.A."/>
            <person name="Volff J.N."/>
            <person name="Philippe H."/>
            <person name="Lenhard B."/>
            <person name="Roest Crollius H."/>
            <person name="Wincker P."/>
            <person name="Chourrout D."/>
        </authorList>
    </citation>
    <scope>NUCLEOTIDE SEQUENCE [LARGE SCALE GENOMIC DNA]</scope>
</reference>
<organism evidence="3">
    <name type="scientific">Oikopleura dioica</name>
    <name type="common">Tunicate</name>
    <dbReference type="NCBI Taxonomy" id="34765"/>
    <lineage>
        <taxon>Eukaryota</taxon>
        <taxon>Metazoa</taxon>
        <taxon>Chordata</taxon>
        <taxon>Tunicata</taxon>
        <taxon>Appendicularia</taxon>
        <taxon>Copelata</taxon>
        <taxon>Oikopleuridae</taxon>
        <taxon>Oikopleura</taxon>
    </lineage>
</organism>
<evidence type="ECO:0000256" key="1">
    <source>
        <dbReference type="ARBA" id="ARBA00010236"/>
    </source>
</evidence>
<gene>
    <name evidence="3" type="ORF">GSOID_T00028665001</name>
</gene>
<dbReference type="InterPro" id="IPR027417">
    <property type="entry name" value="P-loop_NTPase"/>
</dbReference>